<organism evidence="1 2">
    <name type="scientific">Ancylostoma ceylanicum</name>
    <dbReference type="NCBI Taxonomy" id="53326"/>
    <lineage>
        <taxon>Eukaryota</taxon>
        <taxon>Metazoa</taxon>
        <taxon>Ecdysozoa</taxon>
        <taxon>Nematoda</taxon>
        <taxon>Chromadorea</taxon>
        <taxon>Rhabditida</taxon>
        <taxon>Rhabditina</taxon>
        <taxon>Rhabditomorpha</taxon>
        <taxon>Strongyloidea</taxon>
        <taxon>Ancylostomatidae</taxon>
        <taxon>Ancylostomatinae</taxon>
        <taxon>Ancylostoma</taxon>
    </lineage>
</organism>
<accession>A0A016T4F5</accession>
<evidence type="ECO:0000313" key="2">
    <source>
        <dbReference type="Proteomes" id="UP000024635"/>
    </source>
</evidence>
<evidence type="ECO:0000313" key="1">
    <source>
        <dbReference type="EMBL" id="EYB97605.1"/>
    </source>
</evidence>
<name>A0A016T4F5_9BILA</name>
<dbReference type="Proteomes" id="UP000024635">
    <property type="component" value="Unassembled WGS sequence"/>
</dbReference>
<proteinExistence type="predicted"/>
<dbReference type="AlphaFoldDB" id="A0A016T4F5"/>
<protein>
    <submittedName>
        <fullName evidence="1">Uncharacterized protein</fullName>
    </submittedName>
</protein>
<comment type="caution">
    <text evidence="1">The sequence shown here is derived from an EMBL/GenBank/DDBJ whole genome shotgun (WGS) entry which is preliminary data.</text>
</comment>
<gene>
    <name evidence="1" type="primary">Acey_s0139.g2119</name>
    <name evidence="1" type="ORF">Y032_0139g2119</name>
</gene>
<dbReference type="EMBL" id="JARK01001475">
    <property type="protein sequence ID" value="EYB97605.1"/>
    <property type="molecule type" value="Genomic_DNA"/>
</dbReference>
<keyword evidence="2" id="KW-1185">Reference proteome</keyword>
<reference evidence="2" key="1">
    <citation type="journal article" date="2015" name="Nat. Genet.">
        <title>The genome and transcriptome of the zoonotic hookworm Ancylostoma ceylanicum identify infection-specific gene families.</title>
        <authorList>
            <person name="Schwarz E.M."/>
            <person name="Hu Y."/>
            <person name="Antoshechkin I."/>
            <person name="Miller M.M."/>
            <person name="Sternberg P.W."/>
            <person name="Aroian R.V."/>
        </authorList>
    </citation>
    <scope>NUCLEOTIDE SEQUENCE</scope>
    <source>
        <strain evidence="2">HY135</strain>
    </source>
</reference>
<sequence>MSHNACHCVTIDISRSAFLSLNVSWSVVSTQLHDMQANSNVRRRGVDMECQKAVDEHLHAHLHTLETSPGDKCRLTSKNYLTYNEILNHAGSEPTWQNLPLAVRNLEQV</sequence>